<comment type="caution">
    <text evidence="2">The sequence shown here is derived from an EMBL/GenBank/DDBJ whole genome shotgun (WGS) entry which is preliminary data.</text>
</comment>
<dbReference type="InterPro" id="IPR050471">
    <property type="entry name" value="AB_hydrolase"/>
</dbReference>
<gene>
    <name evidence="2" type="ORF">B7R21_07485</name>
</gene>
<reference evidence="2 3" key="1">
    <citation type="submission" date="2017-04" db="EMBL/GenBank/DDBJ databases">
        <title>Comparative genome analysis of Subtercola boreus.</title>
        <authorList>
            <person name="Cho Y.-J."/>
            <person name="Cho A."/>
            <person name="Kim O.-S."/>
            <person name="Lee J.-I."/>
        </authorList>
    </citation>
    <scope>NUCLEOTIDE SEQUENCE [LARGE SCALE GENOMIC DNA]</scope>
    <source>
        <strain evidence="2 3">P27444</strain>
    </source>
</reference>
<dbReference type="InterPro" id="IPR029059">
    <property type="entry name" value="AB_hydrolase_5"/>
</dbReference>
<dbReference type="GO" id="GO:0016787">
    <property type="term" value="F:hydrolase activity"/>
    <property type="evidence" value="ECO:0007669"/>
    <property type="project" value="InterPro"/>
</dbReference>
<evidence type="ECO:0000313" key="3">
    <source>
        <dbReference type="Proteomes" id="UP000256709"/>
    </source>
</evidence>
<evidence type="ECO:0000313" key="2">
    <source>
        <dbReference type="EMBL" id="RFA13896.1"/>
    </source>
</evidence>
<sequence>MSEKQIFTAAGRSVAFAVEGAGPALVIVADQGSELAGLAGLSHLVSEADFRVVLIETDRAEDVVDLLDSLDITDAWIGGHGSGGVVARTIAIENHDRVNGVLLLGVAGEAPALAEGIPVLVVQASDDEVTPPANGEALRDSAPGLVSVVTIDGGGHQFSETRAGETAWAIEDYLDWD</sequence>
<dbReference type="InterPro" id="IPR029058">
    <property type="entry name" value="AB_hydrolase_fold"/>
</dbReference>
<dbReference type="SUPFAM" id="SSF53474">
    <property type="entry name" value="alpha/beta-Hydrolases"/>
    <property type="match status" value="1"/>
</dbReference>
<dbReference type="RefSeq" id="WP_116282616.1">
    <property type="nucleotide sequence ID" value="NZ_NBXA01000015.1"/>
</dbReference>
<dbReference type="AlphaFoldDB" id="A0A3E0VVM7"/>
<dbReference type="EMBL" id="NBXA01000015">
    <property type="protein sequence ID" value="RFA13896.1"/>
    <property type="molecule type" value="Genomic_DNA"/>
</dbReference>
<name>A0A3E0VVM7_9MICO</name>
<dbReference type="PANTHER" id="PTHR43433">
    <property type="entry name" value="HYDROLASE, ALPHA/BETA FOLD FAMILY PROTEIN"/>
    <property type="match status" value="1"/>
</dbReference>
<dbReference type="Proteomes" id="UP000256709">
    <property type="component" value="Unassembled WGS sequence"/>
</dbReference>
<protein>
    <recommendedName>
        <fullName evidence="1">Alpha/beta hydrolase fold-5 domain-containing protein</fullName>
    </recommendedName>
</protein>
<organism evidence="2 3">
    <name type="scientific">Subtercola boreus</name>
    <dbReference type="NCBI Taxonomy" id="120213"/>
    <lineage>
        <taxon>Bacteria</taxon>
        <taxon>Bacillati</taxon>
        <taxon>Actinomycetota</taxon>
        <taxon>Actinomycetes</taxon>
        <taxon>Micrococcales</taxon>
        <taxon>Microbacteriaceae</taxon>
        <taxon>Subtercola</taxon>
    </lineage>
</organism>
<dbReference type="PANTHER" id="PTHR43433:SF5">
    <property type="entry name" value="AB HYDROLASE-1 DOMAIN-CONTAINING PROTEIN"/>
    <property type="match status" value="1"/>
</dbReference>
<dbReference type="OrthoDB" id="5077249at2"/>
<accession>A0A3E0VVM7</accession>
<feature type="domain" description="Alpha/beta hydrolase fold-5" evidence="1">
    <location>
        <begin position="43"/>
        <end position="157"/>
    </location>
</feature>
<proteinExistence type="predicted"/>
<dbReference type="Gene3D" id="3.40.50.1820">
    <property type="entry name" value="alpha/beta hydrolase"/>
    <property type="match status" value="2"/>
</dbReference>
<dbReference type="Pfam" id="PF12695">
    <property type="entry name" value="Abhydrolase_5"/>
    <property type="match status" value="1"/>
</dbReference>
<evidence type="ECO:0000259" key="1">
    <source>
        <dbReference type="Pfam" id="PF12695"/>
    </source>
</evidence>